<reference evidence="1" key="1">
    <citation type="submission" date="2024-07" db="EMBL/GenBank/DDBJ databases">
        <authorList>
            <person name="Li J."/>
            <person name="Wei H."/>
            <person name="Ma J."/>
        </authorList>
    </citation>
    <scope>NUCLEOTIDE SEQUENCE</scope>
    <source>
        <strain evidence="1">AMU7</strain>
    </source>
</reference>
<dbReference type="RefSeq" id="WP_369744992.1">
    <property type="nucleotide sequence ID" value="NZ_CP165735.1"/>
</dbReference>
<protein>
    <submittedName>
        <fullName evidence="1">Uncharacterized protein</fullName>
    </submittedName>
</protein>
<proteinExistence type="predicted"/>
<name>A0AB39YJR2_9MICC</name>
<dbReference type="EMBL" id="CP165735">
    <property type="protein sequence ID" value="XDV70579.1"/>
    <property type="molecule type" value="Genomic_DNA"/>
</dbReference>
<dbReference type="AlphaFoldDB" id="A0AB39YJR2"/>
<accession>A0AB39YJR2</accession>
<organism evidence="1">
    <name type="scientific">Paenarthrobacter sp. AMU7</name>
    <dbReference type="NCBI Taxonomy" id="3162492"/>
    <lineage>
        <taxon>Bacteria</taxon>
        <taxon>Bacillati</taxon>
        <taxon>Actinomycetota</taxon>
        <taxon>Actinomycetes</taxon>
        <taxon>Micrococcales</taxon>
        <taxon>Micrococcaceae</taxon>
        <taxon>Paenarthrobacter</taxon>
    </lineage>
</organism>
<evidence type="ECO:0000313" key="1">
    <source>
        <dbReference type="EMBL" id="XDV70579.1"/>
    </source>
</evidence>
<sequence>MNHQTASVAVDTAFLDKLIEAADRQVDTLLEESDGGVAALAHRPAMGRLLALATVYTQPGSVHVGSSRLPGLMADCVARLEYLQGPTGLFDGTNLSSPPDSAFTINDACMALDILGSPKDGLAGTVSRLRAVVGRITDALVSGGVHTPNHRWELCAALARLHALHETEGNPRPDIQQRIGQWLAEGIDQLPDGMYSERSPLYATAVTNPSLLAIADHAGRPELLDHVRANLTAFLPWFGSDGSAESLFSRRQDQWNRFDGEAFQLLYRRLANQDRNGDFAAAAAWLEQFQLLEPAKALARVRLDAWLAAKLPAVEAWESLPAAMAPGHAGLVSCGIHRFRGGRSVATVFGGCDDVSSGISSGLATNPTFLRFSHGEAVLTDVRLSRSFFDLGPFRSRSAAVDGPAVRLHDELSANFYLPLPVDVQRSDGIYPLVHEGRFSASMDFDNRPIVEHRLATSITVTPNPADGTVELELDFDGAETSYALELTFRAGGQLSGVEEAGTGSGTFQLTSGTGAYRVGNDVIEFGPGNAADPDSPPVYNPGEAYRYPGGSNASYGVKVYITGRTSGSHRVVLTGKSVS</sequence>
<gene>
    <name evidence="1" type="ORF">ABQM86_16665</name>
</gene>